<feature type="transmembrane region" description="Helical" evidence="1">
    <location>
        <begin position="7"/>
        <end position="25"/>
    </location>
</feature>
<dbReference type="RefSeq" id="WP_243361066.1">
    <property type="nucleotide sequence ID" value="NZ_JALGBH010000001.1"/>
</dbReference>
<protein>
    <submittedName>
        <fullName evidence="2">Uncharacterized protein</fullName>
    </submittedName>
</protein>
<sequence length="94" mass="10640">MKVRITPLNIVSALALVIAVSLIVNKSWLLAPVNQEYSGLMIAVCFLFFFLAFLGDQVFRKLMPSLIRLWLLETSVIIFTLVLMSIMKGLFFNS</sequence>
<organism evidence="2 3">
    <name type="scientific">Pedobacter montanisoli</name>
    <dbReference type="NCBI Taxonomy" id="2923277"/>
    <lineage>
        <taxon>Bacteria</taxon>
        <taxon>Pseudomonadati</taxon>
        <taxon>Bacteroidota</taxon>
        <taxon>Sphingobacteriia</taxon>
        <taxon>Sphingobacteriales</taxon>
        <taxon>Sphingobacteriaceae</taxon>
        <taxon>Pedobacter</taxon>
    </lineage>
</organism>
<name>A0ABS9ZW71_9SPHI</name>
<proteinExistence type="predicted"/>
<evidence type="ECO:0000313" key="2">
    <source>
        <dbReference type="EMBL" id="MCJ0742553.1"/>
    </source>
</evidence>
<gene>
    <name evidence="2" type="ORF">MMF97_07510</name>
</gene>
<dbReference type="EMBL" id="JALGBH010000001">
    <property type="protein sequence ID" value="MCJ0742553.1"/>
    <property type="molecule type" value="Genomic_DNA"/>
</dbReference>
<reference evidence="2" key="1">
    <citation type="submission" date="2022-03" db="EMBL/GenBank/DDBJ databases">
        <authorList>
            <person name="Woo C.Y."/>
        </authorList>
    </citation>
    <scope>NUCLEOTIDE SEQUENCE</scope>
    <source>
        <strain evidence="2">CYS-01</strain>
    </source>
</reference>
<evidence type="ECO:0000256" key="1">
    <source>
        <dbReference type="SAM" id="Phobius"/>
    </source>
</evidence>
<comment type="caution">
    <text evidence="2">The sequence shown here is derived from an EMBL/GenBank/DDBJ whole genome shotgun (WGS) entry which is preliminary data.</text>
</comment>
<keyword evidence="3" id="KW-1185">Reference proteome</keyword>
<evidence type="ECO:0000313" key="3">
    <source>
        <dbReference type="Proteomes" id="UP001165460"/>
    </source>
</evidence>
<accession>A0ABS9ZW71</accession>
<dbReference type="Proteomes" id="UP001165460">
    <property type="component" value="Unassembled WGS sequence"/>
</dbReference>
<feature type="transmembrane region" description="Helical" evidence="1">
    <location>
        <begin position="37"/>
        <end position="54"/>
    </location>
</feature>
<keyword evidence="1" id="KW-0472">Membrane</keyword>
<keyword evidence="1" id="KW-1133">Transmembrane helix</keyword>
<keyword evidence="1" id="KW-0812">Transmembrane</keyword>
<feature type="transmembrane region" description="Helical" evidence="1">
    <location>
        <begin position="66"/>
        <end position="87"/>
    </location>
</feature>